<keyword evidence="1" id="KW-0227">DNA damage</keyword>
<sequence>MNAVNTKKGDVFSLYGEVVINVASTGIAALLLSGGNDVTALLNKAGLIIWDEAPMMHCHCFEAVDRTLRDIILPSDIDKPFGGKTIVFGGDFRQILPVIQRGNRSDIV</sequence>
<comment type="similarity">
    <text evidence="1">Belongs to the helicase family.</text>
</comment>
<keyword evidence="1" id="KW-0378">Hydrolase</keyword>
<dbReference type="InterPro" id="IPR027417">
    <property type="entry name" value="P-loop_NTPase"/>
</dbReference>
<dbReference type="EC" id="5.6.2.3" evidence="1"/>
<reference evidence="3 4" key="1">
    <citation type="journal article" date="2017" name="Nat. Commun.">
        <title>Genome assembly with in vitro proximity ligation data and whole-genome triplication in lettuce.</title>
        <authorList>
            <person name="Reyes-Chin-Wo S."/>
            <person name="Wang Z."/>
            <person name="Yang X."/>
            <person name="Kozik A."/>
            <person name="Arikit S."/>
            <person name="Song C."/>
            <person name="Xia L."/>
            <person name="Froenicke L."/>
            <person name="Lavelle D.O."/>
            <person name="Truco M.J."/>
            <person name="Xia R."/>
            <person name="Zhu S."/>
            <person name="Xu C."/>
            <person name="Xu H."/>
            <person name="Xu X."/>
            <person name="Cox K."/>
            <person name="Korf I."/>
            <person name="Meyers B.C."/>
            <person name="Michelmore R.W."/>
        </authorList>
    </citation>
    <scope>NUCLEOTIDE SEQUENCE [LARGE SCALE GENOMIC DNA]</scope>
    <source>
        <strain evidence="4">cv. Salinas</strain>
        <tissue evidence="3">Seedlings</tissue>
    </source>
</reference>
<dbReference type="Gene3D" id="3.40.50.300">
    <property type="entry name" value="P-loop containing nucleotide triphosphate hydrolases"/>
    <property type="match status" value="1"/>
</dbReference>
<keyword evidence="1" id="KW-0067">ATP-binding</keyword>
<dbReference type="GO" id="GO:0000723">
    <property type="term" value="P:telomere maintenance"/>
    <property type="evidence" value="ECO:0007669"/>
    <property type="project" value="InterPro"/>
</dbReference>
<proteinExistence type="inferred from homology"/>
<keyword evidence="1" id="KW-0547">Nucleotide-binding</keyword>
<dbReference type="Proteomes" id="UP000235145">
    <property type="component" value="Unassembled WGS sequence"/>
</dbReference>
<organism evidence="3 4">
    <name type="scientific">Lactuca sativa</name>
    <name type="common">Garden lettuce</name>
    <dbReference type="NCBI Taxonomy" id="4236"/>
    <lineage>
        <taxon>Eukaryota</taxon>
        <taxon>Viridiplantae</taxon>
        <taxon>Streptophyta</taxon>
        <taxon>Embryophyta</taxon>
        <taxon>Tracheophyta</taxon>
        <taxon>Spermatophyta</taxon>
        <taxon>Magnoliopsida</taxon>
        <taxon>eudicotyledons</taxon>
        <taxon>Gunneridae</taxon>
        <taxon>Pentapetalae</taxon>
        <taxon>asterids</taxon>
        <taxon>campanulids</taxon>
        <taxon>Asterales</taxon>
        <taxon>Asteraceae</taxon>
        <taxon>Cichorioideae</taxon>
        <taxon>Cichorieae</taxon>
        <taxon>Lactucinae</taxon>
        <taxon>Lactuca</taxon>
    </lineage>
</organism>
<evidence type="ECO:0000313" key="4">
    <source>
        <dbReference type="Proteomes" id="UP000235145"/>
    </source>
</evidence>
<dbReference type="EMBL" id="NBSK02000002">
    <property type="protein sequence ID" value="KAJ0220126.1"/>
    <property type="molecule type" value="Genomic_DNA"/>
</dbReference>
<evidence type="ECO:0000259" key="2">
    <source>
        <dbReference type="Pfam" id="PF05970"/>
    </source>
</evidence>
<dbReference type="GO" id="GO:0006310">
    <property type="term" value="P:DNA recombination"/>
    <property type="evidence" value="ECO:0007669"/>
    <property type="project" value="UniProtKB-KW"/>
</dbReference>
<dbReference type="GO" id="GO:0016787">
    <property type="term" value="F:hydrolase activity"/>
    <property type="evidence" value="ECO:0007669"/>
    <property type="project" value="UniProtKB-KW"/>
</dbReference>
<dbReference type="GO" id="GO:0005524">
    <property type="term" value="F:ATP binding"/>
    <property type="evidence" value="ECO:0007669"/>
    <property type="project" value="UniProtKB-KW"/>
</dbReference>
<accession>A0A9R1W7S3</accession>
<name>A0A9R1W7S3_LACSA</name>
<dbReference type="PANTHER" id="PTHR10492">
    <property type="match status" value="1"/>
</dbReference>
<dbReference type="AlphaFoldDB" id="A0A9R1W7S3"/>
<evidence type="ECO:0000313" key="3">
    <source>
        <dbReference type="EMBL" id="KAJ0220126.1"/>
    </source>
</evidence>
<dbReference type="Pfam" id="PF05970">
    <property type="entry name" value="PIF1"/>
    <property type="match status" value="1"/>
</dbReference>
<comment type="catalytic activity">
    <reaction evidence="1">
        <text>ATP + H2O = ADP + phosphate + H(+)</text>
        <dbReference type="Rhea" id="RHEA:13065"/>
        <dbReference type="ChEBI" id="CHEBI:15377"/>
        <dbReference type="ChEBI" id="CHEBI:15378"/>
        <dbReference type="ChEBI" id="CHEBI:30616"/>
        <dbReference type="ChEBI" id="CHEBI:43474"/>
        <dbReference type="ChEBI" id="CHEBI:456216"/>
        <dbReference type="EC" id="5.6.2.3"/>
    </reaction>
</comment>
<feature type="domain" description="DNA helicase Pif1-like DEAD-box helicase" evidence="2">
    <location>
        <begin position="37"/>
        <end position="108"/>
    </location>
</feature>
<dbReference type="GO" id="GO:0006281">
    <property type="term" value="P:DNA repair"/>
    <property type="evidence" value="ECO:0007669"/>
    <property type="project" value="UniProtKB-KW"/>
</dbReference>
<evidence type="ECO:0000256" key="1">
    <source>
        <dbReference type="RuleBase" id="RU363044"/>
    </source>
</evidence>
<keyword evidence="1" id="KW-0234">DNA repair</keyword>
<protein>
    <recommendedName>
        <fullName evidence="1">ATP-dependent DNA helicase</fullName>
        <ecNumber evidence="1">5.6.2.3</ecNumber>
    </recommendedName>
</protein>
<keyword evidence="1" id="KW-0233">DNA recombination</keyword>
<dbReference type="GO" id="GO:0043139">
    <property type="term" value="F:5'-3' DNA helicase activity"/>
    <property type="evidence" value="ECO:0007669"/>
    <property type="project" value="UniProtKB-EC"/>
</dbReference>
<keyword evidence="4" id="KW-1185">Reference proteome</keyword>
<keyword evidence="1" id="KW-0347">Helicase</keyword>
<comment type="caution">
    <text evidence="3">The sequence shown here is derived from an EMBL/GenBank/DDBJ whole genome shotgun (WGS) entry which is preliminary data.</text>
</comment>
<gene>
    <name evidence="3" type="ORF">LSAT_V11C200058070</name>
</gene>
<dbReference type="InterPro" id="IPR010285">
    <property type="entry name" value="DNA_helicase_pif1-like_DEAD"/>
</dbReference>
<comment type="cofactor">
    <cofactor evidence="1">
        <name>Mg(2+)</name>
        <dbReference type="ChEBI" id="CHEBI:18420"/>
    </cofactor>
</comment>
<dbReference type="PANTHER" id="PTHR10492:SF97">
    <property type="entry name" value="ATP-DEPENDENT DNA HELICASE"/>
    <property type="match status" value="1"/>
</dbReference>
<dbReference type="SUPFAM" id="SSF52540">
    <property type="entry name" value="P-loop containing nucleoside triphosphate hydrolases"/>
    <property type="match status" value="1"/>
</dbReference>